<dbReference type="InterPro" id="IPR023809">
    <property type="entry name" value="Thiopep_bacteriocin_synth_dom"/>
</dbReference>
<dbReference type="NCBIfam" id="TIGR03891">
    <property type="entry name" value="thiopep_ocin"/>
    <property type="match status" value="1"/>
</dbReference>
<comment type="caution">
    <text evidence="3">The sequence shown here is derived from an EMBL/GenBank/DDBJ whole genome shotgun (WGS) entry which is preliminary data.</text>
</comment>
<dbReference type="EMBL" id="JBICYV010000008">
    <property type="protein sequence ID" value="MFG3012253.1"/>
    <property type="molecule type" value="Genomic_DNA"/>
</dbReference>
<proteinExistence type="predicted"/>
<protein>
    <submittedName>
        <fullName evidence="3">Lantibiotic dehydratase</fullName>
    </submittedName>
</protein>
<dbReference type="Pfam" id="PF04738">
    <property type="entry name" value="Lant_dehydr_N"/>
    <property type="match status" value="1"/>
</dbReference>
<accession>A0ABW7B544</accession>
<evidence type="ECO:0000259" key="2">
    <source>
        <dbReference type="Pfam" id="PF14028"/>
    </source>
</evidence>
<dbReference type="RefSeq" id="WP_392818260.1">
    <property type="nucleotide sequence ID" value="NZ_JBICYV010000008.1"/>
</dbReference>
<keyword evidence="4" id="KW-1185">Reference proteome</keyword>
<dbReference type="Proteomes" id="UP001604267">
    <property type="component" value="Unassembled WGS sequence"/>
</dbReference>
<feature type="domain" description="Thiopeptide-type bacteriocin biosynthesis" evidence="2">
    <location>
        <begin position="757"/>
        <end position="1002"/>
    </location>
</feature>
<evidence type="ECO:0000313" key="4">
    <source>
        <dbReference type="Proteomes" id="UP001604267"/>
    </source>
</evidence>
<name>A0ABW7B544_9ACTN</name>
<organism evidence="3 4">
    <name type="scientific">Streptomyces cinerochromogenes</name>
    <dbReference type="NCBI Taxonomy" id="66422"/>
    <lineage>
        <taxon>Bacteria</taxon>
        <taxon>Bacillati</taxon>
        <taxon>Actinomycetota</taxon>
        <taxon>Actinomycetes</taxon>
        <taxon>Kitasatosporales</taxon>
        <taxon>Streptomycetaceae</taxon>
        <taxon>Streptomyces</taxon>
    </lineage>
</organism>
<reference evidence="3 4" key="1">
    <citation type="submission" date="2024-10" db="EMBL/GenBank/DDBJ databases">
        <title>The Natural Products Discovery Center: Release of the First 8490 Sequenced Strains for Exploring Actinobacteria Biosynthetic Diversity.</title>
        <authorList>
            <person name="Kalkreuter E."/>
            <person name="Kautsar S.A."/>
            <person name="Yang D."/>
            <person name="Bader C.D."/>
            <person name="Teijaro C.N."/>
            <person name="Fluegel L."/>
            <person name="Davis C.M."/>
            <person name="Simpson J.R."/>
            <person name="Lauterbach L."/>
            <person name="Steele A.D."/>
            <person name="Gui C."/>
            <person name="Meng S."/>
            <person name="Li G."/>
            <person name="Viehrig K."/>
            <person name="Ye F."/>
            <person name="Su P."/>
            <person name="Kiefer A.F."/>
            <person name="Nichols A."/>
            <person name="Cepeda A.J."/>
            <person name="Yan W."/>
            <person name="Fan B."/>
            <person name="Jiang Y."/>
            <person name="Adhikari A."/>
            <person name="Zheng C.-J."/>
            <person name="Schuster L."/>
            <person name="Cowan T.M."/>
            <person name="Smanski M.J."/>
            <person name="Chevrette M.G."/>
            <person name="De Carvalho L.P.S."/>
            <person name="Shen B."/>
        </authorList>
    </citation>
    <scope>NUCLEOTIDE SEQUENCE [LARGE SCALE GENOMIC DNA]</scope>
    <source>
        <strain evidence="3 4">NPDC048320</strain>
    </source>
</reference>
<dbReference type="InterPro" id="IPR006827">
    <property type="entry name" value="Lant_deHydtase_N"/>
</dbReference>
<sequence length="1014" mass="110551">MGKHTRVYQNTGAALLRAAAAPLTALPTSWPDPHDTDAVSDWLRDVCRQRAFADAIRQASSDLAARLNDICSGRHVYPRQIRRAYLATVSYVLRATGRPTPFGLFAGVAAAGIGREPNVRWGDAHRAVIRADTEWLDDVCTRLESIPELLDRLSVVLSSLAMPRGDRLHVQHGGPRGASVRRSRVVRLIEKHTTCPVRVTALLAELDRAFPEADPARARALIASLMAQKFLLTNLRAPMTETDPLGHLVGELKAIDAGSVPSAAGILVGLLAVQEAFREHNTAPARDQDIPREAAVRNCRNVSAAARSPIAVDLVLDADVQIPRSVVRQMERAADALLRLTRQPAGQGVWRDYHAAFWERYGSGTLVPVKDVIDPVASLGYPAEYPGSRRLAARPMVSERDGRLLAVAWEAATAGSREIVLTDELVDQIAGAPAVSEAAPPSVEMCARIHARDLQALQDGHFTVTVTPARSAGTLTSRFTPVATGSGLEGVYRQVPPSIEGALTAQLSFPGLYAHIENVARIPAYLPRVISLGEHRPAGEKVEVIDVDDLAVTATANRLYLVSRSRRQVIDPQVFHAMALEKQPPLLARFLAHLTRAFGPAWTGFDWGPQAERLPFLPRVRYDKTILSPARWYLSADSLPPAKEDSGQWMDALTSWRKMWQCQGPVELRDDDRALRLMLDVPAHAAILREHLNRNGQAVLTEAPPEDGFGWIGGRVHEVAVPMTSTRSPLPNPLTGRLPVQRNRTLGPLPAAPAAPWVNVQLYAHPDLHDELIAQGVATFAPRLQDHPDWWFIRYRTPHGADHIRLRVRVASAGQRSAYTEAIGTWAAILHNCGMISDLAFTTYTPEIGRYGSGRTLARAEAVFVADSYVAATALAGTTSPGAHGHALTAVGMVDIACGLLGAEEGLPWLAERPVSAAAGRDATDQAIDLIRAGNPAARGWSAALADAWHRRGEALARYRELLDDGMDVDAVLESLLHMHHNRMRGVNRDDEKTCRRIARQTAVACLAWSEAHR</sequence>
<gene>
    <name evidence="3" type="ORF">ACGFZB_17695</name>
</gene>
<evidence type="ECO:0000313" key="3">
    <source>
        <dbReference type="EMBL" id="MFG3012253.1"/>
    </source>
</evidence>
<evidence type="ECO:0000259" key="1">
    <source>
        <dbReference type="Pfam" id="PF04738"/>
    </source>
</evidence>
<feature type="domain" description="Lantibiotic dehydratase N-terminal" evidence="1">
    <location>
        <begin position="49"/>
        <end position="688"/>
    </location>
</feature>
<dbReference type="Pfam" id="PF14028">
    <property type="entry name" value="Lant_dehydr_C"/>
    <property type="match status" value="1"/>
</dbReference>